<dbReference type="KEGG" id="pwu:A8O14_06550"/>
<organism evidence="3 4">
    <name type="scientific">Polynucleobacter wuianus</name>
    <dbReference type="NCBI Taxonomy" id="1743168"/>
    <lineage>
        <taxon>Bacteria</taxon>
        <taxon>Pseudomonadati</taxon>
        <taxon>Pseudomonadota</taxon>
        <taxon>Betaproteobacteria</taxon>
        <taxon>Burkholderiales</taxon>
        <taxon>Burkholderiaceae</taxon>
        <taxon>Polynucleobacter</taxon>
    </lineage>
</organism>
<feature type="chain" id="PRO_5008248073" evidence="2">
    <location>
        <begin position="24"/>
        <end position="326"/>
    </location>
</feature>
<dbReference type="InterPro" id="IPR005064">
    <property type="entry name" value="BUG"/>
</dbReference>
<dbReference type="RefSeq" id="WP_068948769.1">
    <property type="nucleotide sequence ID" value="NZ_CP015922.1"/>
</dbReference>
<dbReference type="Pfam" id="PF03401">
    <property type="entry name" value="TctC"/>
    <property type="match status" value="1"/>
</dbReference>
<dbReference type="InterPro" id="IPR042100">
    <property type="entry name" value="Bug_dom1"/>
</dbReference>
<protein>
    <submittedName>
        <fullName evidence="3">Receptor</fullName>
    </submittedName>
</protein>
<dbReference type="Gene3D" id="3.40.190.10">
    <property type="entry name" value="Periplasmic binding protein-like II"/>
    <property type="match status" value="1"/>
</dbReference>
<feature type="signal peptide" evidence="2">
    <location>
        <begin position="1"/>
        <end position="23"/>
    </location>
</feature>
<accession>A0A191UFS5</accession>
<dbReference type="Gene3D" id="3.40.190.150">
    <property type="entry name" value="Bordetella uptake gene, domain 1"/>
    <property type="match status" value="1"/>
</dbReference>
<dbReference type="SUPFAM" id="SSF53850">
    <property type="entry name" value="Periplasmic binding protein-like II"/>
    <property type="match status" value="1"/>
</dbReference>
<evidence type="ECO:0000313" key="4">
    <source>
        <dbReference type="Proteomes" id="UP000078463"/>
    </source>
</evidence>
<evidence type="ECO:0000313" key="3">
    <source>
        <dbReference type="EMBL" id="ANI99761.1"/>
    </source>
</evidence>
<evidence type="ECO:0000256" key="1">
    <source>
        <dbReference type="ARBA" id="ARBA00006987"/>
    </source>
</evidence>
<gene>
    <name evidence="3" type="ORF">A8O14_06550</name>
</gene>
<comment type="similarity">
    <text evidence="1">Belongs to the UPF0065 (bug) family.</text>
</comment>
<dbReference type="PIRSF" id="PIRSF017082">
    <property type="entry name" value="YflP"/>
    <property type="match status" value="1"/>
</dbReference>
<proteinExistence type="inferred from homology"/>
<keyword evidence="4" id="KW-1185">Reference proteome</keyword>
<dbReference type="OrthoDB" id="8678477at2"/>
<keyword evidence="2" id="KW-0732">Signal</keyword>
<dbReference type="CDD" id="cd07012">
    <property type="entry name" value="PBP2_Bug_TTT"/>
    <property type="match status" value="1"/>
</dbReference>
<evidence type="ECO:0000256" key="2">
    <source>
        <dbReference type="SAM" id="SignalP"/>
    </source>
</evidence>
<dbReference type="PANTHER" id="PTHR42928:SF5">
    <property type="entry name" value="BLR1237 PROTEIN"/>
    <property type="match status" value="1"/>
</dbReference>
<dbReference type="PANTHER" id="PTHR42928">
    <property type="entry name" value="TRICARBOXYLATE-BINDING PROTEIN"/>
    <property type="match status" value="1"/>
</dbReference>
<name>A0A191UFS5_9BURK</name>
<sequence>MTILKSCLLSACTLLSLFGNAFAAPETDWPKKPILAIVSFPAGGSTDIFARSVTAPLADLLGQSIVVENKPGAGGMIGLQAAAKAAPDGYIIHISALTNQSISSALFKNPPADLQKDFVPVALIGTIPHLIVVNPSVPAKNLPELIAFIKSKKGDFNYASQGNGSLSHLESTLFMQRIGATGTHVPYKGSSFALPDLIAGNTLMMFDSVTASLPHIQSGKLRPIAIAAAERSPLMPNVPTLGQDGMKQFDVENFYAVYVPKGTSPAIVSKLEHEIRKILTNPDFKSRMAAQGIHPQFANSEKLAEITVEEANKWTKVVKSANVKVD</sequence>
<keyword evidence="3" id="KW-0675">Receptor</keyword>
<dbReference type="EMBL" id="CP015922">
    <property type="protein sequence ID" value="ANI99761.1"/>
    <property type="molecule type" value="Genomic_DNA"/>
</dbReference>
<reference evidence="4" key="1">
    <citation type="submission" date="2016-05" db="EMBL/GenBank/DDBJ databases">
        <title>Polynucleobacter sp. QLW-P1FAT50C-4 genome.</title>
        <authorList>
            <person name="Hahn M.W."/>
        </authorList>
    </citation>
    <scope>NUCLEOTIDE SEQUENCE [LARGE SCALE GENOMIC DNA]</scope>
    <source>
        <strain evidence="4">QLW-P1FAT50C-4</strain>
    </source>
</reference>
<dbReference type="Proteomes" id="UP000078463">
    <property type="component" value="Chromosome"/>
</dbReference>
<dbReference type="AlphaFoldDB" id="A0A191UFS5"/>
<dbReference type="STRING" id="1743168.A8O14_06550"/>